<proteinExistence type="predicted"/>
<dbReference type="EMBL" id="CAKKNE010000003">
    <property type="protein sequence ID" value="CAH0371107.1"/>
    <property type="molecule type" value="Genomic_DNA"/>
</dbReference>
<dbReference type="OrthoDB" id="44869at2759"/>
<dbReference type="AlphaFoldDB" id="A0A8J2WWC7"/>
<evidence type="ECO:0000313" key="1">
    <source>
        <dbReference type="EMBL" id="CAH0371107.1"/>
    </source>
</evidence>
<gene>
    <name evidence="1" type="ORF">PECAL_3P10320</name>
</gene>
<organism evidence="1 2">
    <name type="scientific">Pelagomonas calceolata</name>
    <dbReference type="NCBI Taxonomy" id="35677"/>
    <lineage>
        <taxon>Eukaryota</taxon>
        <taxon>Sar</taxon>
        <taxon>Stramenopiles</taxon>
        <taxon>Ochrophyta</taxon>
        <taxon>Pelagophyceae</taxon>
        <taxon>Pelagomonadales</taxon>
        <taxon>Pelagomonadaceae</taxon>
        <taxon>Pelagomonas</taxon>
    </lineage>
</organism>
<keyword evidence="2" id="KW-1185">Reference proteome</keyword>
<protein>
    <submittedName>
        <fullName evidence="1">Uncharacterized protein</fullName>
    </submittedName>
</protein>
<comment type="caution">
    <text evidence="1">The sequence shown here is derived from an EMBL/GenBank/DDBJ whole genome shotgun (WGS) entry which is preliminary data.</text>
</comment>
<dbReference type="Proteomes" id="UP000789595">
    <property type="component" value="Unassembled WGS sequence"/>
</dbReference>
<evidence type="ECO:0000313" key="2">
    <source>
        <dbReference type="Proteomes" id="UP000789595"/>
    </source>
</evidence>
<reference evidence="1" key="1">
    <citation type="submission" date="2021-11" db="EMBL/GenBank/DDBJ databases">
        <authorList>
            <consortium name="Genoscope - CEA"/>
            <person name="William W."/>
        </authorList>
    </citation>
    <scope>NUCLEOTIDE SEQUENCE</scope>
</reference>
<accession>A0A8J2WWC7</accession>
<name>A0A8J2WWC7_9STRA</name>
<sequence>MYATALLACSCVATAMAPPRLARRRFIGAATSFVPGVAVGANLPSDNGAKGDQRGTVTALVPIVRVASGIAQASRAVQAGKLQDAQKALDAIPVAEKPFKRLFDEYSEPVSYKQKYKDSNAFVVYYTQGFDGAGRPGIEAPDAKEERQTRQYGYRNDAWAAVDDARAEVKYCIEEKAETTELGSMLKRASAALDGYLGLAPSSDVAAARAKL</sequence>